<evidence type="ECO:0000256" key="1">
    <source>
        <dbReference type="SAM" id="Phobius"/>
    </source>
</evidence>
<dbReference type="EMBL" id="JALJOR010000001">
    <property type="protein sequence ID" value="KAK9828835.1"/>
    <property type="molecule type" value="Genomic_DNA"/>
</dbReference>
<proteinExistence type="predicted"/>
<dbReference type="AlphaFoldDB" id="A0AAW1R5V1"/>
<keyword evidence="3" id="KW-1185">Reference proteome</keyword>
<evidence type="ECO:0000313" key="2">
    <source>
        <dbReference type="EMBL" id="KAK9828835.1"/>
    </source>
</evidence>
<keyword evidence="1" id="KW-0472">Membrane</keyword>
<gene>
    <name evidence="2" type="ORF">WJX72_002316</name>
</gene>
<protein>
    <submittedName>
        <fullName evidence="2">Uncharacterized protein</fullName>
    </submittedName>
</protein>
<keyword evidence="1" id="KW-1133">Transmembrane helix</keyword>
<reference evidence="2 3" key="1">
    <citation type="journal article" date="2024" name="Nat. Commun.">
        <title>Phylogenomics reveals the evolutionary origins of lichenization in chlorophyte algae.</title>
        <authorList>
            <person name="Puginier C."/>
            <person name="Libourel C."/>
            <person name="Otte J."/>
            <person name="Skaloud P."/>
            <person name="Haon M."/>
            <person name="Grisel S."/>
            <person name="Petersen M."/>
            <person name="Berrin J.G."/>
            <person name="Delaux P.M."/>
            <person name="Dal Grande F."/>
            <person name="Keller J."/>
        </authorList>
    </citation>
    <scope>NUCLEOTIDE SEQUENCE [LARGE SCALE GENOMIC DNA]</scope>
    <source>
        <strain evidence="2 3">SAG 2043</strain>
    </source>
</reference>
<keyword evidence="1" id="KW-0812">Transmembrane</keyword>
<name>A0AAW1R5V1_9CHLO</name>
<comment type="caution">
    <text evidence="2">The sequence shown here is derived from an EMBL/GenBank/DDBJ whole genome shotgun (WGS) entry which is preliminary data.</text>
</comment>
<accession>A0AAW1R5V1</accession>
<dbReference type="Proteomes" id="UP001489004">
    <property type="component" value="Unassembled WGS sequence"/>
</dbReference>
<evidence type="ECO:0000313" key="3">
    <source>
        <dbReference type="Proteomes" id="UP001489004"/>
    </source>
</evidence>
<feature type="transmembrane region" description="Helical" evidence="1">
    <location>
        <begin position="12"/>
        <end position="33"/>
    </location>
</feature>
<sequence>MARDDTDRDAAARGCCGFVVLIGLFCIVFFPAVCLHKISSTEAGVYYTGGPGSPHKLGGVAGPGLHSGEPFFSFIKFPTV</sequence>
<organism evidence="2 3">
    <name type="scientific">[Myrmecia] bisecta</name>
    <dbReference type="NCBI Taxonomy" id="41462"/>
    <lineage>
        <taxon>Eukaryota</taxon>
        <taxon>Viridiplantae</taxon>
        <taxon>Chlorophyta</taxon>
        <taxon>core chlorophytes</taxon>
        <taxon>Trebouxiophyceae</taxon>
        <taxon>Trebouxiales</taxon>
        <taxon>Trebouxiaceae</taxon>
        <taxon>Myrmecia</taxon>
    </lineage>
</organism>